<protein>
    <submittedName>
        <fullName evidence="2">Uncharacterized protein</fullName>
    </submittedName>
</protein>
<feature type="compositionally biased region" description="Basic residues" evidence="1">
    <location>
        <begin position="1"/>
        <end position="28"/>
    </location>
</feature>
<sequence>MRRRKVGRRKKMRRMRSWMMMRMRRSERRSRNTKDEGNDDDEEDNDAEEEDSDEDDDDDDAEEEEEDGEEEDDDGEEDEGDEKNFRLLAAKMEITIGTWLRNAHGFDHLLDKNESSCWPSKNTTGPRAESRRGGEAAPQSGRGSETAQLMYGRAGYFDHRASALPQRPEEMNAARRLRVSAVGEDEREISSSTPHAHEGLTGVRERVRAEVRASGSRLVRRRGLTCRIRSPPPAVSIPT</sequence>
<dbReference type="AlphaFoldDB" id="A0A6H5H6B0"/>
<organism evidence="2 4">
    <name type="scientific">Nesidiocoris tenuis</name>
    <dbReference type="NCBI Taxonomy" id="355587"/>
    <lineage>
        <taxon>Eukaryota</taxon>
        <taxon>Metazoa</taxon>
        <taxon>Ecdysozoa</taxon>
        <taxon>Arthropoda</taxon>
        <taxon>Hexapoda</taxon>
        <taxon>Insecta</taxon>
        <taxon>Pterygota</taxon>
        <taxon>Neoptera</taxon>
        <taxon>Paraneoptera</taxon>
        <taxon>Hemiptera</taxon>
        <taxon>Heteroptera</taxon>
        <taxon>Panheteroptera</taxon>
        <taxon>Cimicomorpha</taxon>
        <taxon>Miridae</taxon>
        <taxon>Dicyphina</taxon>
        <taxon>Nesidiocoris</taxon>
    </lineage>
</organism>
<feature type="region of interest" description="Disordered" evidence="1">
    <location>
        <begin position="1"/>
        <end position="84"/>
    </location>
</feature>
<dbReference type="EMBL" id="CADCXU010021541">
    <property type="protein sequence ID" value="CAB0009143.1"/>
    <property type="molecule type" value="Genomic_DNA"/>
</dbReference>
<name>A0A6H5H6B0_9HEMI</name>
<reference evidence="2 4" key="1">
    <citation type="submission" date="2020-02" db="EMBL/GenBank/DDBJ databases">
        <authorList>
            <person name="Ferguson B K."/>
        </authorList>
    </citation>
    <scope>NUCLEOTIDE SEQUENCE [LARGE SCALE GENOMIC DNA]</scope>
</reference>
<feature type="compositionally biased region" description="Acidic residues" evidence="1">
    <location>
        <begin position="37"/>
        <end position="81"/>
    </location>
</feature>
<evidence type="ECO:0000256" key="1">
    <source>
        <dbReference type="SAM" id="MobiDB-lite"/>
    </source>
</evidence>
<feature type="region of interest" description="Disordered" evidence="1">
    <location>
        <begin position="111"/>
        <end position="145"/>
    </location>
</feature>
<feature type="region of interest" description="Disordered" evidence="1">
    <location>
        <begin position="183"/>
        <end position="202"/>
    </location>
</feature>
<feature type="non-terminal residue" evidence="2">
    <location>
        <position position="239"/>
    </location>
</feature>
<accession>A0A6H5H6B0</accession>
<dbReference type="EMBL" id="CADCXU010021542">
    <property type="protein sequence ID" value="CAB0009147.1"/>
    <property type="molecule type" value="Genomic_DNA"/>
</dbReference>
<evidence type="ECO:0000313" key="3">
    <source>
        <dbReference type="EMBL" id="CAB0009147.1"/>
    </source>
</evidence>
<feature type="compositionally biased region" description="Polar residues" evidence="1">
    <location>
        <begin position="115"/>
        <end position="125"/>
    </location>
</feature>
<evidence type="ECO:0000313" key="4">
    <source>
        <dbReference type="Proteomes" id="UP000479000"/>
    </source>
</evidence>
<proteinExistence type="predicted"/>
<keyword evidence="4" id="KW-1185">Reference proteome</keyword>
<gene>
    <name evidence="2" type="ORF">NTEN_LOCUS14316</name>
    <name evidence="3" type="ORF">NTEN_LOCUS14320</name>
</gene>
<dbReference type="Proteomes" id="UP000479000">
    <property type="component" value="Unassembled WGS sequence"/>
</dbReference>
<evidence type="ECO:0000313" key="2">
    <source>
        <dbReference type="EMBL" id="CAB0009143.1"/>
    </source>
</evidence>